<dbReference type="PANTHER" id="PTHR13793">
    <property type="entry name" value="PHD FINGER PROTEINS"/>
    <property type="match status" value="1"/>
</dbReference>
<keyword evidence="1" id="KW-0479">Metal-binding</keyword>
<dbReference type="InterPro" id="IPR001965">
    <property type="entry name" value="Znf_PHD"/>
</dbReference>
<dbReference type="GO" id="GO:0008270">
    <property type="term" value="F:zinc ion binding"/>
    <property type="evidence" value="ECO:0007669"/>
    <property type="project" value="UniProtKB-KW"/>
</dbReference>
<dbReference type="PANTHER" id="PTHR13793:SF107">
    <property type="entry name" value="BROMODOMAIN-CONTAINING PROTEIN HOMOLOG"/>
    <property type="match status" value="1"/>
</dbReference>
<dbReference type="Pfam" id="PF13771">
    <property type="entry name" value="zf-HC5HC2H"/>
    <property type="match status" value="1"/>
</dbReference>
<dbReference type="WBParaSite" id="nRc.2.0.1.t23675-RA">
    <property type="protein sequence ID" value="nRc.2.0.1.t23675-RA"/>
    <property type="gene ID" value="nRc.2.0.1.g23675"/>
</dbReference>
<evidence type="ECO:0000256" key="1">
    <source>
        <dbReference type="ARBA" id="ARBA00022723"/>
    </source>
</evidence>
<accession>A0A915JCZ9</accession>
<keyword evidence="3" id="KW-0862">Zinc</keyword>
<dbReference type="Proteomes" id="UP000887565">
    <property type="component" value="Unplaced"/>
</dbReference>
<evidence type="ECO:0000313" key="6">
    <source>
        <dbReference type="WBParaSite" id="nRc.2.0.1.t23675-RA"/>
    </source>
</evidence>
<evidence type="ECO:0000259" key="4">
    <source>
        <dbReference type="PROSITE" id="PS51805"/>
    </source>
</evidence>
<protein>
    <submittedName>
        <fullName evidence="6">PHD-type domain-containing protein</fullName>
    </submittedName>
</protein>
<dbReference type="PROSITE" id="PS51805">
    <property type="entry name" value="EPHD"/>
    <property type="match status" value="1"/>
</dbReference>
<sequence>MPKNNRFNLRCLLCPNRGGVCIQCSFKSCRSTYHVTCAQKCGLQLLTVPEFQSYCLKHADPCRQMESPDPLSQTNNHFTNKNNADRLAVEAKDWITNTRHLFLQTNFSLSEYTAQSILIYWRLKKLE</sequence>
<dbReference type="InterPro" id="IPR034732">
    <property type="entry name" value="EPHD"/>
</dbReference>
<feature type="domain" description="PHD-type" evidence="4">
    <location>
        <begin position="1"/>
        <end position="59"/>
    </location>
</feature>
<organism evidence="5 6">
    <name type="scientific">Romanomermis culicivorax</name>
    <name type="common">Nematode worm</name>
    <dbReference type="NCBI Taxonomy" id="13658"/>
    <lineage>
        <taxon>Eukaryota</taxon>
        <taxon>Metazoa</taxon>
        <taxon>Ecdysozoa</taxon>
        <taxon>Nematoda</taxon>
        <taxon>Enoplea</taxon>
        <taxon>Dorylaimia</taxon>
        <taxon>Mermithida</taxon>
        <taxon>Mermithoidea</taxon>
        <taxon>Mermithidae</taxon>
        <taxon>Romanomermis</taxon>
    </lineage>
</organism>
<dbReference type="InterPro" id="IPR013083">
    <property type="entry name" value="Znf_RING/FYVE/PHD"/>
</dbReference>
<proteinExistence type="predicted"/>
<dbReference type="GO" id="GO:0006357">
    <property type="term" value="P:regulation of transcription by RNA polymerase II"/>
    <property type="evidence" value="ECO:0007669"/>
    <property type="project" value="TreeGrafter"/>
</dbReference>
<dbReference type="SMART" id="SM00249">
    <property type="entry name" value="PHD"/>
    <property type="match status" value="1"/>
</dbReference>
<evidence type="ECO:0000256" key="3">
    <source>
        <dbReference type="ARBA" id="ARBA00022833"/>
    </source>
</evidence>
<dbReference type="Gene3D" id="3.30.40.10">
    <property type="entry name" value="Zinc/RING finger domain, C3HC4 (zinc finger)"/>
    <property type="match status" value="1"/>
</dbReference>
<evidence type="ECO:0000256" key="2">
    <source>
        <dbReference type="ARBA" id="ARBA00022771"/>
    </source>
</evidence>
<name>A0A915JCZ9_ROMCU</name>
<reference evidence="6" key="1">
    <citation type="submission" date="2022-11" db="UniProtKB">
        <authorList>
            <consortium name="WormBaseParasite"/>
        </authorList>
    </citation>
    <scope>IDENTIFICATION</scope>
</reference>
<evidence type="ECO:0000313" key="5">
    <source>
        <dbReference type="Proteomes" id="UP000887565"/>
    </source>
</evidence>
<keyword evidence="2" id="KW-0863">Zinc-finger</keyword>
<keyword evidence="5" id="KW-1185">Reference proteome</keyword>
<dbReference type="InterPro" id="IPR050701">
    <property type="entry name" value="Histone_Mod_Regulator"/>
</dbReference>
<dbReference type="AlphaFoldDB" id="A0A915JCZ9"/>